<feature type="transmembrane region" description="Helical" evidence="10">
    <location>
        <begin position="32"/>
        <end position="55"/>
    </location>
</feature>
<dbReference type="Proteomes" id="UP000010297">
    <property type="component" value="Unassembled WGS sequence"/>
</dbReference>
<keyword evidence="5 10" id="KW-0808">Transferase</keyword>
<evidence type="ECO:0000256" key="4">
    <source>
        <dbReference type="ARBA" id="ARBA00022676"/>
    </source>
</evidence>
<protein>
    <recommendedName>
        <fullName evidence="9 10">Poly-beta-1,6-N-acetyl-D-glucosamine synthase</fullName>
        <shortName evidence="10">Poly-beta-1,6-GlcNAc synthase</shortName>
        <ecNumber evidence="10">2.4.1.-</ecNumber>
    </recommendedName>
</protein>
<gene>
    <name evidence="11" type="primary">pgaC</name>
    <name evidence="11" type="ORF">EH105704_10_01070</name>
</gene>
<keyword evidence="8 10" id="KW-0472">Membrane</keyword>
<evidence type="ECO:0000256" key="7">
    <source>
        <dbReference type="ARBA" id="ARBA00022989"/>
    </source>
</evidence>
<dbReference type="AlphaFoldDB" id="H5V4U2"/>
<keyword evidence="12" id="KW-1185">Reference proteome</keyword>
<keyword evidence="7 10" id="KW-1133">Transmembrane helix</keyword>
<evidence type="ECO:0000256" key="2">
    <source>
        <dbReference type="ARBA" id="ARBA00006739"/>
    </source>
</evidence>
<dbReference type="NCBIfam" id="TIGR03937">
    <property type="entry name" value="PgaC_IcaA"/>
    <property type="match status" value="1"/>
</dbReference>
<dbReference type="RefSeq" id="WP_002437137.1">
    <property type="nucleotide sequence ID" value="NZ_BAFF01000010.1"/>
</dbReference>
<accession>H5V4U2</accession>
<sequence length="438" mass="49805">MRNRIVSLMILCVVLCIPLAVASFFSVATMLGFVFFWPFFMSMLWIAGGLFFWFFRERHWRWGEEKAVPALEGDPLVSVIIPCYNEEKNVIETIESVLNQSYTNIEVIAVNDGSSDDTGRVLNQLSELHSRLRVIHLAENQGKAVTLKTGTAAAKSEWLVCIDGDAILDTHAVAFLVAPMLENARVGAVTGNPRIRTRSTLVGKVQVGEFSSIIGMIKRTQRMYGQVFTISGLVAAFRRSALAQVGYWSDDIITEDIDISWKLQLRHWSIFYEPRALCWVLMPETLKGLWKQRLRWAQGGAEVFRKYLTSLWNGKNRRMWPLFSEYCFTTAWAFTCVISFILLIFNAHGEPAASLHNIFGLAGILLSCVCITQFAVSVLIERRYEGHLLSALFWVIWFPVIYWILSLLTTLVAFTRVMVLSKKKRARWVSPDRGIARG</sequence>
<evidence type="ECO:0000256" key="3">
    <source>
        <dbReference type="ARBA" id="ARBA00022475"/>
    </source>
</evidence>
<feature type="transmembrane region" description="Helical" evidence="10">
    <location>
        <begin position="392"/>
        <end position="414"/>
    </location>
</feature>
<evidence type="ECO:0000256" key="10">
    <source>
        <dbReference type="RuleBase" id="RU364028"/>
    </source>
</evidence>
<evidence type="ECO:0000256" key="6">
    <source>
        <dbReference type="ARBA" id="ARBA00022692"/>
    </source>
</evidence>
<dbReference type="InterPro" id="IPR029044">
    <property type="entry name" value="Nucleotide-diphossugar_trans"/>
</dbReference>
<dbReference type="Pfam" id="PF13641">
    <property type="entry name" value="Glyco_tranf_2_3"/>
    <property type="match status" value="1"/>
</dbReference>
<proteinExistence type="inferred from homology"/>
<reference evidence="11 12" key="1">
    <citation type="submission" date="2012-02" db="EMBL/GenBank/DDBJ databases">
        <title>Whole genome shotgun sequence of Escherichia hermannii NBRC 105704.</title>
        <authorList>
            <person name="Yoshida I."/>
            <person name="Hosoyama A."/>
            <person name="Tsuchikane K."/>
            <person name="Katsumata H."/>
            <person name="Yamazaki S."/>
            <person name="Fujita N."/>
        </authorList>
    </citation>
    <scope>NUCLEOTIDE SEQUENCE [LARGE SCALE GENOMIC DNA]</scope>
    <source>
        <strain evidence="11 12">NBRC 105704</strain>
    </source>
</reference>
<feature type="transmembrane region" description="Helical" evidence="10">
    <location>
        <begin position="358"/>
        <end position="380"/>
    </location>
</feature>
<comment type="subcellular location">
    <subcellularLocation>
        <location evidence="1 10">Cell membrane</location>
        <topology evidence="1 10">Multi-pass membrane protein</topology>
    </subcellularLocation>
</comment>
<evidence type="ECO:0000256" key="1">
    <source>
        <dbReference type="ARBA" id="ARBA00004651"/>
    </source>
</evidence>
<dbReference type="EMBL" id="BAFF01000010">
    <property type="protein sequence ID" value="GAB53000.1"/>
    <property type="molecule type" value="Genomic_DNA"/>
</dbReference>
<evidence type="ECO:0000256" key="8">
    <source>
        <dbReference type="ARBA" id="ARBA00023136"/>
    </source>
</evidence>
<dbReference type="SUPFAM" id="SSF53448">
    <property type="entry name" value="Nucleotide-diphospho-sugar transferases"/>
    <property type="match status" value="1"/>
</dbReference>
<dbReference type="EC" id="2.4.1.-" evidence="10"/>
<dbReference type="GO" id="GO:0008375">
    <property type="term" value="F:acetylglucosaminyltransferase activity"/>
    <property type="evidence" value="ECO:0007669"/>
    <property type="project" value="UniProtKB-UniRule"/>
</dbReference>
<keyword evidence="3 10" id="KW-1003">Cell membrane</keyword>
<dbReference type="Gene3D" id="3.90.550.10">
    <property type="entry name" value="Spore Coat Polysaccharide Biosynthesis Protein SpsA, Chain A"/>
    <property type="match status" value="1"/>
</dbReference>
<dbReference type="GO" id="GO:0043708">
    <property type="term" value="P:cell adhesion involved in biofilm formation"/>
    <property type="evidence" value="ECO:0007669"/>
    <property type="project" value="InterPro"/>
</dbReference>
<organism evidence="11 12">
    <name type="scientific">Atlantibacter hermannii NBRC 105704</name>
    <dbReference type="NCBI Taxonomy" id="1115512"/>
    <lineage>
        <taxon>Bacteria</taxon>
        <taxon>Pseudomonadati</taxon>
        <taxon>Pseudomonadota</taxon>
        <taxon>Gammaproteobacteria</taxon>
        <taxon>Enterobacterales</taxon>
        <taxon>Enterobacteriaceae</taxon>
        <taxon>Atlantibacter</taxon>
    </lineage>
</organism>
<evidence type="ECO:0000313" key="12">
    <source>
        <dbReference type="Proteomes" id="UP000010297"/>
    </source>
</evidence>
<evidence type="ECO:0000256" key="9">
    <source>
        <dbReference type="NCBIfam" id="TIGR03937"/>
    </source>
</evidence>
<evidence type="ECO:0000313" key="11">
    <source>
        <dbReference type="EMBL" id="GAB53000.1"/>
    </source>
</evidence>
<comment type="caution">
    <text evidence="11">The sequence shown here is derived from an EMBL/GenBank/DDBJ whole genome shotgun (WGS) entry which is preliminary data.</text>
</comment>
<feature type="transmembrane region" description="Helical" evidence="10">
    <location>
        <begin position="326"/>
        <end position="346"/>
    </location>
</feature>
<keyword evidence="4 10" id="KW-0328">Glycosyltransferase</keyword>
<dbReference type="GeneID" id="92829725"/>
<dbReference type="InterPro" id="IPR023853">
    <property type="entry name" value="PGA_PgaC/IcaA"/>
</dbReference>
<evidence type="ECO:0000256" key="5">
    <source>
        <dbReference type="ARBA" id="ARBA00022679"/>
    </source>
</evidence>
<name>H5V4U2_ATLHE</name>
<dbReference type="eggNOG" id="COG1215">
    <property type="taxonomic scope" value="Bacteria"/>
</dbReference>
<dbReference type="PANTHER" id="PTHR43630">
    <property type="entry name" value="POLY-BETA-1,6-N-ACETYL-D-GLUCOSAMINE SYNTHASE"/>
    <property type="match status" value="1"/>
</dbReference>
<keyword evidence="6 10" id="KW-0812">Transmembrane</keyword>
<comment type="similarity">
    <text evidence="2 10">Belongs to the glycosyltransferase 2 family.</text>
</comment>
<dbReference type="CDD" id="cd06423">
    <property type="entry name" value="CESA_like"/>
    <property type="match status" value="1"/>
</dbReference>
<dbReference type="GO" id="GO:0005886">
    <property type="term" value="C:plasma membrane"/>
    <property type="evidence" value="ECO:0007669"/>
    <property type="project" value="UniProtKB-SubCell"/>
</dbReference>
<dbReference type="PANTHER" id="PTHR43630:SF1">
    <property type="entry name" value="POLY-BETA-1,6-N-ACETYL-D-GLUCOSAMINE SYNTHASE"/>
    <property type="match status" value="1"/>
</dbReference>